<reference evidence="1 3" key="1">
    <citation type="submission" date="2018-07" db="EMBL/GenBank/DDBJ databases">
        <authorList>
            <person name="Ye Y."/>
        </authorList>
    </citation>
    <scope>NUCLEOTIDE SEQUENCE [LARGE SCALE GENOMIC DNA]</scope>
    <source>
        <strain evidence="1">110B</strain>
        <strain evidence="3">H14(2018)</strain>
    </source>
</reference>
<dbReference type="Proteomes" id="UP000471364">
    <property type="component" value="Unassembled WGS sequence"/>
</dbReference>
<dbReference type="EMBL" id="CP031263">
    <property type="protein sequence ID" value="AXH88812.1"/>
    <property type="molecule type" value="Genomic_DNA"/>
</dbReference>
<proteinExistence type="predicted"/>
<accession>A0A6N3JTT1</accession>
<evidence type="ECO:0000313" key="3">
    <source>
        <dbReference type="Proteomes" id="UP000253958"/>
    </source>
</evidence>
<gene>
    <name evidence="1" type="ORF">DVH21_02085</name>
    <name evidence="2" type="ORF">F6X54_16030</name>
</gene>
<reference evidence="1 3" key="2">
    <citation type="submission" date="2018-08" db="EMBL/GenBank/DDBJ databases">
        <title>Streptomyces kandeliansis sp. nov., an endophytic bacterium isolated from mangrove plant.</title>
        <authorList>
            <person name="Wang R."/>
        </authorList>
    </citation>
    <scope>NUCLEOTIDE SEQUENCE [LARGE SCALE GENOMIC DNA]</scope>
    <source>
        <strain evidence="1">110B</strain>
        <strain evidence="3">H14(2018)</strain>
    </source>
</reference>
<name>A0A6N3JTT1_9ACTN</name>
<evidence type="ECO:0000313" key="1">
    <source>
        <dbReference type="EMBL" id="AXH88812.1"/>
    </source>
</evidence>
<dbReference type="EMBL" id="WAAR01000066">
    <property type="protein sequence ID" value="KAB1111982.1"/>
    <property type="molecule type" value="Genomic_DNA"/>
</dbReference>
<dbReference type="AlphaFoldDB" id="A0A6N3JTT1"/>
<protein>
    <submittedName>
        <fullName evidence="1">Uncharacterized protein</fullName>
    </submittedName>
</protein>
<evidence type="ECO:0000313" key="4">
    <source>
        <dbReference type="Proteomes" id="UP000471364"/>
    </source>
</evidence>
<dbReference type="Proteomes" id="UP000253958">
    <property type="component" value="Chromosome"/>
</dbReference>
<reference evidence="2 4" key="3">
    <citation type="submission" date="2019-09" db="EMBL/GenBank/DDBJ databases">
        <title>High taxonomic diversity of Micromonospora strains isolated from Medicago sativa nodules in different geographical locations.</title>
        <authorList>
            <person name="Martinez-Hidalgo P."/>
            <person name="Flores-Felix J.D."/>
            <person name="Velazquez E."/>
            <person name="Brau L."/>
            <person name="Trujillo M.E."/>
            <person name="Martinez-Molina E."/>
        </authorList>
    </citation>
    <scope>NUCLEOTIDE SEQUENCE [LARGE SCALE GENOMIC DNA]</scope>
    <source>
        <strain evidence="2 4">ALFB5</strain>
    </source>
</reference>
<dbReference type="RefSeq" id="WP_114918706.1">
    <property type="nucleotide sequence ID" value="NZ_CBDRJA010000012.1"/>
</dbReference>
<organism evidence="1 3">
    <name type="scientific">Micromonospora aurantiaca</name>
    <name type="common">nom. illeg.</name>
    <dbReference type="NCBI Taxonomy" id="47850"/>
    <lineage>
        <taxon>Bacteria</taxon>
        <taxon>Bacillati</taxon>
        <taxon>Actinomycetota</taxon>
        <taxon>Actinomycetes</taxon>
        <taxon>Micromonosporales</taxon>
        <taxon>Micromonosporaceae</taxon>
        <taxon>Micromonospora</taxon>
    </lineage>
</organism>
<sequence>MGRRLISQVGPEVPFPLFAGILDPTWPEPPPSELEHAAPMTEPAAKVWVALSEPVAGAPPSLAVTLPDGTAVVLTRGQARTLAFLLRLQLDRSRPICDHGTADQVT</sequence>
<evidence type="ECO:0000313" key="2">
    <source>
        <dbReference type="EMBL" id="KAB1111982.1"/>
    </source>
</evidence>
<keyword evidence="4" id="KW-1185">Reference proteome</keyword>